<dbReference type="AlphaFoldDB" id="A0A7I9VLY8"/>
<protein>
    <recommendedName>
        <fullName evidence="5">Lipoprotein</fullName>
    </recommendedName>
</protein>
<evidence type="ECO:0000313" key="4">
    <source>
        <dbReference type="Proteomes" id="UP000503640"/>
    </source>
</evidence>
<feature type="region of interest" description="Disordered" evidence="1">
    <location>
        <begin position="19"/>
        <end position="40"/>
    </location>
</feature>
<evidence type="ECO:0000256" key="1">
    <source>
        <dbReference type="SAM" id="MobiDB-lite"/>
    </source>
</evidence>
<dbReference type="RefSeq" id="WP_176064615.1">
    <property type="nucleotide sequence ID" value="NZ_BJTG01000004.1"/>
</dbReference>
<proteinExistence type="predicted"/>
<dbReference type="EMBL" id="BJTG01000004">
    <property type="protein sequence ID" value="GEJ57129.1"/>
    <property type="molecule type" value="Genomic_DNA"/>
</dbReference>
<sequence length="185" mass="18663">MKIATALALALAAAGCSSSRSAERTSSAPQPVATAAPAPARASMMDVCPMAVPGTTVSAADTPQGEALTFVTSSGQVDDLRRRVRAMADMHNEHHAGMHGGMQGGMGEGGMMGGSGEGGMAGMGHGGMMMPPPSRASAEDTEGGARLTLVPEDPAQADQLRSAVRMHSERMQQGGCAGMMDGHAQ</sequence>
<keyword evidence="4" id="KW-1185">Reference proteome</keyword>
<keyword evidence="2" id="KW-0732">Signal</keyword>
<dbReference type="PROSITE" id="PS51257">
    <property type="entry name" value="PROKAR_LIPOPROTEIN"/>
    <property type="match status" value="1"/>
</dbReference>
<name>A0A7I9VLY8_9BACT</name>
<organism evidence="3 4">
    <name type="scientific">Anaeromyxobacter diazotrophicus</name>
    <dbReference type="NCBI Taxonomy" id="2590199"/>
    <lineage>
        <taxon>Bacteria</taxon>
        <taxon>Pseudomonadati</taxon>
        <taxon>Myxococcota</taxon>
        <taxon>Myxococcia</taxon>
        <taxon>Myxococcales</taxon>
        <taxon>Cystobacterineae</taxon>
        <taxon>Anaeromyxobacteraceae</taxon>
        <taxon>Anaeromyxobacter</taxon>
    </lineage>
</organism>
<reference evidence="4" key="1">
    <citation type="journal article" date="2020" name="Appl. Environ. Microbiol.">
        <title>Diazotrophic Anaeromyxobacter Isolates from Soils.</title>
        <authorList>
            <person name="Masuda Y."/>
            <person name="Yamanaka H."/>
            <person name="Xu Z.X."/>
            <person name="Shiratori Y."/>
            <person name="Aono T."/>
            <person name="Amachi S."/>
            <person name="Senoo K."/>
            <person name="Itoh H."/>
        </authorList>
    </citation>
    <scope>NUCLEOTIDE SEQUENCE [LARGE SCALE GENOMIC DNA]</scope>
    <source>
        <strain evidence="4">R267</strain>
    </source>
</reference>
<evidence type="ECO:0008006" key="5">
    <source>
        <dbReference type="Google" id="ProtNLM"/>
    </source>
</evidence>
<comment type="caution">
    <text evidence="3">The sequence shown here is derived from an EMBL/GenBank/DDBJ whole genome shotgun (WGS) entry which is preliminary data.</text>
</comment>
<feature type="signal peptide" evidence="2">
    <location>
        <begin position="1"/>
        <end position="22"/>
    </location>
</feature>
<dbReference type="Proteomes" id="UP000503640">
    <property type="component" value="Unassembled WGS sequence"/>
</dbReference>
<evidence type="ECO:0000313" key="3">
    <source>
        <dbReference type="EMBL" id="GEJ57129.1"/>
    </source>
</evidence>
<accession>A0A7I9VLY8</accession>
<evidence type="ECO:0000256" key="2">
    <source>
        <dbReference type="SAM" id="SignalP"/>
    </source>
</evidence>
<gene>
    <name evidence="3" type="ORF">AMYX_18700</name>
</gene>
<feature type="chain" id="PRO_5029627952" description="Lipoprotein" evidence="2">
    <location>
        <begin position="23"/>
        <end position="185"/>
    </location>
</feature>